<feature type="non-terminal residue" evidence="3">
    <location>
        <position position="1"/>
    </location>
</feature>
<dbReference type="Proteomes" id="UP000800981">
    <property type="component" value="Unassembled WGS sequence"/>
</dbReference>
<dbReference type="PANTHER" id="PTHR11575">
    <property type="entry name" value="5'-NUCLEOTIDASE-RELATED"/>
    <property type="match status" value="1"/>
</dbReference>
<comment type="similarity">
    <text evidence="1">Belongs to the 5'-nucleotidase family.</text>
</comment>
<protein>
    <recommendedName>
        <fullName evidence="2">5'-Nucleotidase C-terminal domain-containing protein</fullName>
    </recommendedName>
</protein>
<dbReference type="InterPro" id="IPR036907">
    <property type="entry name" value="5'-Nucleotdase_C_sf"/>
</dbReference>
<dbReference type="PRINTS" id="PR01607">
    <property type="entry name" value="APYRASEFAMLY"/>
</dbReference>
<gene>
    <name evidence="3" type="ORF">G9H71_17105</name>
</gene>
<proteinExistence type="inferred from homology"/>
<keyword evidence="1" id="KW-0547">Nucleotide-binding</keyword>
<dbReference type="Gene3D" id="3.90.780.10">
    <property type="entry name" value="5'-Nucleotidase, C-terminal domain"/>
    <property type="match status" value="1"/>
</dbReference>
<dbReference type="PANTHER" id="PTHR11575:SF6">
    <property type="entry name" value="2',3'-CYCLIC-NUCLEOTIDE 2'-PHOSPHODIESTERASE_3'-NUCLEOTIDASE"/>
    <property type="match status" value="1"/>
</dbReference>
<evidence type="ECO:0000313" key="3">
    <source>
        <dbReference type="EMBL" id="NHC15500.1"/>
    </source>
</evidence>
<dbReference type="InterPro" id="IPR008334">
    <property type="entry name" value="5'-Nucleotdase_C"/>
</dbReference>
<evidence type="ECO:0000256" key="1">
    <source>
        <dbReference type="RuleBase" id="RU362119"/>
    </source>
</evidence>
<dbReference type="RefSeq" id="WP_196792208.1">
    <property type="nucleotide sequence ID" value="NZ_JAANNP010000033.1"/>
</dbReference>
<keyword evidence="4" id="KW-1185">Reference proteome</keyword>
<evidence type="ECO:0000259" key="2">
    <source>
        <dbReference type="Pfam" id="PF02872"/>
    </source>
</evidence>
<comment type="caution">
    <text evidence="3">The sequence shown here is derived from an EMBL/GenBank/DDBJ whole genome shotgun (WGS) entry which is preliminary data.</text>
</comment>
<dbReference type="InterPro" id="IPR006179">
    <property type="entry name" value="5_nucleotidase/apyrase"/>
</dbReference>
<dbReference type="SUPFAM" id="SSF55816">
    <property type="entry name" value="5'-nucleotidase (syn. UDP-sugar hydrolase), C-terminal domain"/>
    <property type="match status" value="1"/>
</dbReference>
<feature type="domain" description="5'-Nucleotidase C-terminal" evidence="2">
    <location>
        <begin position="4"/>
        <end position="173"/>
    </location>
</feature>
<sequence>TTEMSLAQADVRDVPALDLVNHVQTEAVRAGIAGTEHAGLPVLSIAAPFNNTGKIPAGQVSVRDAASVYIYDNTLLAVELTGAQVRDFLEWSAGYFRRATGSGPYVRSSIPGTKPLYNYDVVSGVSYDIDITAPEGSRIRNLAFAGRPLDPAQKFAVAINNYRQNGGGGAPHVSSAPIIFNPMTENRQLVIDYVTAKGEIDPADFASEDWRLVAGDVPVYDFPFANSVADVVGSGALARSVGRELVDQWAGVAAAQDANNATLTRSRAAALTTTIAALPLSKVSQAGKDELLAVLGSWAPTTDPARAALDDVAERLAAYVATGEAAGSFARDVQALAAAGDLAAVRSALSAARPGKLGAGARTALLALLPAAAA</sequence>
<dbReference type="Pfam" id="PF02872">
    <property type="entry name" value="5_nucleotid_C"/>
    <property type="match status" value="1"/>
</dbReference>
<reference evidence="3 4" key="1">
    <citation type="submission" date="2020-03" db="EMBL/GenBank/DDBJ databases">
        <title>Two novel Motilibacter sp.</title>
        <authorList>
            <person name="Liu S."/>
        </authorList>
    </citation>
    <scope>NUCLEOTIDE SEQUENCE [LARGE SCALE GENOMIC DNA]</scope>
    <source>
        <strain evidence="3 4">E257</strain>
    </source>
</reference>
<dbReference type="EMBL" id="JAANNP010000033">
    <property type="protein sequence ID" value="NHC15500.1"/>
    <property type="molecule type" value="Genomic_DNA"/>
</dbReference>
<accession>A0ABX0H0Z6</accession>
<keyword evidence="1" id="KW-0378">Hydrolase</keyword>
<name>A0ABX0H0Z6_9ACTN</name>
<evidence type="ECO:0000313" key="4">
    <source>
        <dbReference type="Proteomes" id="UP000800981"/>
    </source>
</evidence>
<organism evidence="3 4">
    <name type="scientific">Motilibacter deserti</name>
    <dbReference type="NCBI Taxonomy" id="2714956"/>
    <lineage>
        <taxon>Bacteria</taxon>
        <taxon>Bacillati</taxon>
        <taxon>Actinomycetota</taxon>
        <taxon>Actinomycetes</taxon>
        <taxon>Motilibacterales</taxon>
        <taxon>Motilibacteraceae</taxon>
        <taxon>Motilibacter</taxon>
    </lineage>
</organism>